<comment type="caution">
    <text evidence="1">The sequence shown here is derived from an EMBL/GenBank/DDBJ whole genome shotgun (WGS) entry which is preliminary data.</text>
</comment>
<accession>A0ABD5LQI6</accession>
<name>A0ABD5LQI6_PROMI</name>
<reference evidence="1" key="1">
    <citation type="submission" date="2021-05" db="EMBL/GenBank/DDBJ databases">
        <title>First report of NDM-5 and VEB-6 producing Proteus mirabilis isolated from blood of a sepsis patient in Kolkata, India.</title>
        <authorList>
            <person name="Halder G."/>
            <person name="Chaudhuri B."/>
            <person name="Dutta S."/>
        </authorList>
    </citation>
    <scope>NUCLEOTIDE SEQUENCE [LARGE SCALE GENOMIC DNA]</scope>
    <source>
        <strain evidence="1">7049</strain>
    </source>
</reference>
<proteinExistence type="predicted"/>
<dbReference type="AlphaFoldDB" id="A0ABD5LQI6"/>
<dbReference type="EMBL" id="JADQCH020000001">
    <property type="protein sequence ID" value="MEY2343618.1"/>
    <property type="molecule type" value="Genomic_DNA"/>
</dbReference>
<sequence length="61" mass="7138">MGNNPSFYRLLPGAQPLELLAQRLIWSIPCYYWFDYLLKIELAGVLFSKIDALFLCVYLVH</sequence>
<gene>
    <name evidence="1" type="ORF">I3679_002460</name>
</gene>
<protein>
    <submittedName>
        <fullName evidence="1">Uncharacterized protein</fullName>
    </submittedName>
</protein>
<evidence type="ECO:0000313" key="1">
    <source>
        <dbReference type="EMBL" id="MEY2343618.1"/>
    </source>
</evidence>
<organism evidence="1">
    <name type="scientific">Proteus mirabilis</name>
    <dbReference type="NCBI Taxonomy" id="584"/>
    <lineage>
        <taxon>Bacteria</taxon>
        <taxon>Pseudomonadati</taxon>
        <taxon>Pseudomonadota</taxon>
        <taxon>Gammaproteobacteria</taxon>
        <taxon>Enterobacterales</taxon>
        <taxon>Morganellaceae</taxon>
        <taxon>Proteus</taxon>
    </lineage>
</organism>